<dbReference type="AlphaFoldDB" id="A0A2A2DC38"/>
<reference evidence="2 3" key="1">
    <citation type="submission" date="2017-08" db="EMBL/GenBank/DDBJ databases">
        <title>Genome sequence of Streptomyces albireticuli NRRL B-1670.</title>
        <authorList>
            <person name="Graham D.E."/>
            <person name="Mahan K.M."/>
            <person name="Klingeman D.M."/>
            <person name="Hettich R.L."/>
            <person name="Parry R.J."/>
            <person name="Spain J.C."/>
        </authorList>
    </citation>
    <scope>NUCLEOTIDE SEQUENCE [LARGE SCALE GENOMIC DNA]</scope>
    <source>
        <strain evidence="2 3">NRRL B-1670</strain>
    </source>
</reference>
<feature type="signal peptide" evidence="1">
    <location>
        <begin position="1"/>
        <end position="44"/>
    </location>
</feature>
<dbReference type="Proteomes" id="UP000218944">
    <property type="component" value="Unassembled WGS sequence"/>
</dbReference>
<feature type="chain" id="PRO_5012629634" evidence="1">
    <location>
        <begin position="45"/>
        <end position="160"/>
    </location>
</feature>
<protein>
    <submittedName>
        <fullName evidence="2">Uncharacterized protein</fullName>
    </submittedName>
</protein>
<evidence type="ECO:0000313" key="3">
    <source>
        <dbReference type="Proteomes" id="UP000218944"/>
    </source>
</evidence>
<evidence type="ECO:0000256" key="1">
    <source>
        <dbReference type="SAM" id="SignalP"/>
    </source>
</evidence>
<name>A0A2A2DC38_9ACTN</name>
<gene>
    <name evidence="2" type="ORF">CK936_10445</name>
</gene>
<dbReference type="EMBL" id="NSJV01000208">
    <property type="protein sequence ID" value="PAU48959.1"/>
    <property type="molecule type" value="Genomic_DNA"/>
</dbReference>
<comment type="caution">
    <text evidence="2">The sequence shown here is derived from an EMBL/GenBank/DDBJ whole genome shotgun (WGS) entry which is preliminary data.</text>
</comment>
<keyword evidence="1" id="KW-0732">Signal</keyword>
<organism evidence="2 3">
    <name type="scientific">Streptomyces albireticuli</name>
    <dbReference type="NCBI Taxonomy" id="1940"/>
    <lineage>
        <taxon>Bacteria</taxon>
        <taxon>Bacillati</taxon>
        <taxon>Actinomycetota</taxon>
        <taxon>Actinomycetes</taxon>
        <taxon>Kitasatosporales</taxon>
        <taxon>Streptomycetaceae</taxon>
        <taxon>Streptomyces</taxon>
    </lineage>
</organism>
<accession>A0A2A2DC38</accession>
<sequence>MKLRVRSLTRTPLFKAPLVTALRTAAAGALCAAALALPASLATAEEVRNADGVMRIAAPAHPVRVGRIVRVGGDGRAGAAAARYLRACVQQRTADRGTWQTVTCGAPVASGADARVEARLRARRPGTLQLRGVLYGLDGARDPHPGPPLGGSPVRVLHVR</sequence>
<keyword evidence="3" id="KW-1185">Reference proteome</keyword>
<proteinExistence type="predicted"/>
<evidence type="ECO:0000313" key="2">
    <source>
        <dbReference type="EMBL" id="PAU48959.1"/>
    </source>
</evidence>